<dbReference type="KEGG" id="pmrn:116943468"/>
<dbReference type="GeneID" id="116943468"/>
<evidence type="ECO:0000313" key="2">
    <source>
        <dbReference type="Proteomes" id="UP001318040"/>
    </source>
</evidence>
<dbReference type="RefSeq" id="XP_032812149.1">
    <property type="nucleotide sequence ID" value="XM_032956258.1"/>
</dbReference>
<feature type="region of interest" description="Disordered" evidence="1">
    <location>
        <begin position="433"/>
        <end position="464"/>
    </location>
</feature>
<organism evidence="2 3">
    <name type="scientific">Petromyzon marinus</name>
    <name type="common">Sea lamprey</name>
    <dbReference type="NCBI Taxonomy" id="7757"/>
    <lineage>
        <taxon>Eukaryota</taxon>
        <taxon>Metazoa</taxon>
        <taxon>Chordata</taxon>
        <taxon>Craniata</taxon>
        <taxon>Vertebrata</taxon>
        <taxon>Cyclostomata</taxon>
        <taxon>Hyperoartia</taxon>
        <taxon>Petromyzontiformes</taxon>
        <taxon>Petromyzontidae</taxon>
        <taxon>Petromyzon</taxon>
    </lineage>
</organism>
<protein>
    <submittedName>
        <fullName evidence="3">Uncharacterized protein LOC116943468</fullName>
    </submittedName>
</protein>
<accession>A0AAJ7WVY2</accession>
<proteinExistence type="predicted"/>
<evidence type="ECO:0000256" key="1">
    <source>
        <dbReference type="SAM" id="MobiDB-lite"/>
    </source>
</evidence>
<reference evidence="3" key="1">
    <citation type="submission" date="2025-08" db="UniProtKB">
        <authorList>
            <consortium name="RefSeq"/>
        </authorList>
    </citation>
    <scope>IDENTIFICATION</scope>
    <source>
        <tissue evidence="3">Sperm</tissue>
    </source>
</reference>
<dbReference type="AlphaFoldDB" id="A0AAJ7WVY2"/>
<feature type="region of interest" description="Disordered" evidence="1">
    <location>
        <begin position="482"/>
        <end position="514"/>
    </location>
</feature>
<gene>
    <name evidence="3" type="primary">LOC116943468</name>
</gene>
<feature type="region of interest" description="Disordered" evidence="1">
    <location>
        <begin position="156"/>
        <end position="175"/>
    </location>
</feature>
<sequence>MAMDAYECSRAVHRHVSRLQRAPRPCAWLCGDCDAISANSCTACGSCGACIHSPGPSVSEASTTLSSSAAKGAHLLTLLETFMQSESSARSQCGANTDDVSVSGARQNASITEDDFFDSSDVASDLYITWQCLITSLRRNKKFMIINKRLREQLKATAHAEGPGSGEESPTQLDDRRRAEISELRLLEVQYQLCLREYNRALCPASDALREQRNSADREFVRIAATALEQLNCNYQKIQRFLENGGHLDATEPLSFALHSLRYLIKPYCPWKVLFGTDHYSDSFPETQPKGEVVEILGSNYADKAAPGVPQLGIQQPGAMPQCGAISRASIALEQPIQLVFETKTQEPVFGQNCSAVHSSPGDHELASPSSHRCLGFPTTTPTWTQSSYFMLARPKSDTAVPRETITRSETQPEDARAVAVTAAVTAAVAAVDSKPNSAEWAAAATCSGGPPDKPEDQGNNSGGILKQRLGVQQEHGEVDIADTNTGESGGPVPAPGAAALPPDPTASPAATGAGVSDGVRRLLMLLHQQHPHHTSAEIIEALKKVQVAYGSHFSSQSIRSIVEFVSFALSSQRP</sequence>
<evidence type="ECO:0000313" key="3">
    <source>
        <dbReference type="RefSeq" id="XP_032812149.1"/>
    </source>
</evidence>
<dbReference type="Proteomes" id="UP001318040">
    <property type="component" value="Chromosome 18"/>
</dbReference>
<keyword evidence="2" id="KW-1185">Reference proteome</keyword>
<name>A0AAJ7WVY2_PETMA</name>